<dbReference type="AlphaFoldDB" id="F2ECJ4"/>
<evidence type="ECO:0000313" key="2">
    <source>
        <dbReference type="EMBL" id="BAK05066.1"/>
    </source>
</evidence>
<name>F2ECJ4_HORVV</name>
<accession>F2ECJ4</accession>
<reference evidence="2" key="1">
    <citation type="journal article" date="2011" name="Plant Physiol.">
        <title>Comprehensive sequence analysis of 24,783 barley full-length cDNAs derived from 12 clone libraries.</title>
        <authorList>
            <person name="Matsumoto T."/>
            <person name="Tanaka T."/>
            <person name="Sakai H."/>
            <person name="Amano N."/>
            <person name="Kanamori H."/>
            <person name="Kurita K."/>
            <person name="Kikuta A."/>
            <person name="Kamiya K."/>
            <person name="Yamamoto M."/>
            <person name="Ikawa H."/>
            <person name="Fujii N."/>
            <person name="Hori K."/>
            <person name="Itoh T."/>
            <person name="Sato K."/>
        </authorList>
    </citation>
    <scope>NUCLEOTIDE SEQUENCE</scope>
    <source>
        <tissue evidence="2">Seed</tissue>
    </source>
</reference>
<dbReference type="EMBL" id="AK373869">
    <property type="protein sequence ID" value="BAK05066.1"/>
    <property type="molecule type" value="mRNA"/>
</dbReference>
<evidence type="ECO:0000256" key="1">
    <source>
        <dbReference type="SAM" id="MobiDB-lite"/>
    </source>
</evidence>
<sequence length="170" mass="18630">MLHSSSCTKSLDSFVPHAPTSAPCRPGLPAVDSHAVPPTPQAALPLQRHRTSYCPYNAAQRFPTSPPPATRPHDLSPGGRLNRVKLAIARLPDLISRISTIHLPKTLAATTAIGSGQRAAGQEHPSLFGWARGAMRLRYKSSLHIFVSLCPPYYAYILYELRDEHQVVCY</sequence>
<feature type="region of interest" description="Disordered" evidence="1">
    <location>
        <begin position="18"/>
        <end position="41"/>
    </location>
</feature>
<proteinExistence type="evidence at transcript level"/>
<organism evidence="2">
    <name type="scientific">Hordeum vulgare subsp. vulgare</name>
    <name type="common">Domesticated barley</name>
    <dbReference type="NCBI Taxonomy" id="112509"/>
    <lineage>
        <taxon>Eukaryota</taxon>
        <taxon>Viridiplantae</taxon>
        <taxon>Streptophyta</taxon>
        <taxon>Embryophyta</taxon>
        <taxon>Tracheophyta</taxon>
        <taxon>Spermatophyta</taxon>
        <taxon>Magnoliopsida</taxon>
        <taxon>Liliopsida</taxon>
        <taxon>Poales</taxon>
        <taxon>Poaceae</taxon>
        <taxon>BOP clade</taxon>
        <taxon>Pooideae</taxon>
        <taxon>Triticodae</taxon>
        <taxon>Triticeae</taxon>
        <taxon>Hordeinae</taxon>
        <taxon>Hordeum</taxon>
    </lineage>
</organism>
<protein>
    <submittedName>
        <fullName evidence="2">Predicted protein</fullName>
    </submittedName>
</protein>